<feature type="transmembrane region" description="Helical" evidence="14">
    <location>
        <begin position="209"/>
        <end position="229"/>
    </location>
</feature>
<keyword evidence="3 13" id="KW-0444">Lipid biosynthesis</keyword>
<comment type="cofactor">
    <cofactor evidence="13">
        <name>Fe(2+)</name>
        <dbReference type="ChEBI" id="CHEBI:29033"/>
    </cofactor>
</comment>
<keyword evidence="4 13" id="KW-0812">Transmembrane</keyword>
<evidence type="ECO:0000313" key="16">
    <source>
        <dbReference type="EMBL" id="KAK9884967.1"/>
    </source>
</evidence>
<comment type="domain">
    <text evidence="13">The histidine box domains are involved in binding the catalytic metal ions.</text>
</comment>
<protein>
    <recommendedName>
        <fullName evidence="15">Fatty acid desaturase domain-containing protein</fullName>
    </recommendedName>
</protein>
<evidence type="ECO:0000256" key="3">
    <source>
        <dbReference type="ARBA" id="ARBA00022516"/>
    </source>
</evidence>
<dbReference type="AlphaFoldDB" id="A0AAW1UN57"/>
<evidence type="ECO:0000256" key="5">
    <source>
        <dbReference type="ARBA" id="ARBA00022723"/>
    </source>
</evidence>
<evidence type="ECO:0000256" key="11">
    <source>
        <dbReference type="ARBA" id="ARBA00023136"/>
    </source>
</evidence>
<accession>A0AAW1UN57</accession>
<dbReference type="GO" id="GO:0006636">
    <property type="term" value="P:unsaturated fatty acid biosynthetic process"/>
    <property type="evidence" value="ECO:0007669"/>
    <property type="project" value="TreeGrafter"/>
</dbReference>
<dbReference type="CDD" id="cd03505">
    <property type="entry name" value="Delta9-FADS-like"/>
    <property type="match status" value="1"/>
</dbReference>
<evidence type="ECO:0000256" key="2">
    <source>
        <dbReference type="ARBA" id="ARBA00009295"/>
    </source>
</evidence>
<keyword evidence="12 13" id="KW-0275">Fatty acid biosynthesis</keyword>
<keyword evidence="8 13" id="KW-0560">Oxidoreductase</keyword>
<evidence type="ECO:0000256" key="1">
    <source>
        <dbReference type="ARBA" id="ARBA00004141"/>
    </source>
</evidence>
<evidence type="ECO:0000256" key="13">
    <source>
        <dbReference type="RuleBase" id="RU000581"/>
    </source>
</evidence>
<evidence type="ECO:0000256" key="7">
    <source>
        <dbReference type="ARBA" id="ARBA00022989"/>
    </source>
</evidence>
<keyword evidence="5" id="KW-0479">Metal-binding</keyword>
<comment type="caution">
    <text evidence="16">The sequence shown here is derived from an EMBL/GenBank/DDBJ whole genome shotgun (WGS) entry which is preliminary data.</text>
</comment>
<dbReference type="PANTHER" id="PTHR11351">
    <property type="entry name" value="ACYL-COA DESATURASE"/>
    <property type="match status" value="1"/>
</dbReference>
<keyword evidence="9" id="KW-0408">Iron</keyword>
<reference evidence="16 17" key="1">
    <citation type="submission" date="2023-03" db="EMBL/GenBank/DDBJ databases">
        <title>Genome insight into feeding habits of ladybird beetles.</title>
        <authorList>
            <person name="Li H.-S."/>
            <person name="Huang Y.-H."/>
            <person name="Pang H."/>
        </authorList>
    </citation>
    <scope>NUCLEOTIDE SEQUENCE [LARGE SCALE GENOMIC DNA]</scope>
    <source>
        <strain evidence="16">SYSU_2023b</strain>
        <tissue evidence="16">Whole body</tissue>
    </source>
</reference>
<evidence type="ECO:0000313" key="17">
    <source>
        <dbReference type="Proteomes" id="UP001431783"/>
    </source>
</evidence>
<dbReference type="GO" id="GO:0005506">
    <property type="term" value="F:iron ion binding"/>
    <property type="evidence" value="ECO:0007669"/>
    <property type="project" value="TreeGrafter"/>
</dbReference>
<evidence type="ECO:0000256" key="12">
    <source>
        <dbReference type="ARBA" id="ARBA00023160"/>
    </source>
</evidence>
<feature type="transmembrane region" description="Helical" evidence="14">
    <location>
        <begin position="180"/>
        <end position="197"/>
    </location>
</feature>
<evidence type="ECO:0000256" key="8">
    <source>
        <dbReference type="ARBA" id="ARBA00023002"/>
    </source>
</evidence>
<evidence type="ECO:0000256" key="6">
    <source>
        <dbReference type="ARBA" id="ARBA00022832"/>
    </source>
</evidence>
<keyword evidence="6" id="KW-0276">Fatty acid metabolism</keyword>
<feature type="transmembrane region" description="Helical" evidence="14">
    <location>
        <begin position="64"/>
        <end position="82"/>
    </location>
</feature>
<keyword evidence="7 14" id="KW-1133">Transmembrane helix</keyword>
<feature type="domain" description="Fatty acid desaturase" evidence="15">
    <location>
        <begin position="64"/>
        <end position="263"/>
    </location>
</feature>
<dbReference type="GO" id="GO:0004768">
    <property type="term" value="F:stearoyl-CoA 9-desaturase activity"/>
    <property type="evidence" value="ECO:0007669"/>
    <property type="project" value="TreeGrafter"/>
</dbReference>
<evidence type="ECO:0000256" key="9">
    <source>
        <dbReference type="ARBA" id="ARBA00023004"/>
    </source>
</evidence>
<dbReference type="Proteomes" id="UP001431783">
    <property type="component" value="Unassembled WGS sequence"/>
</dbReference>
<dbReference type="InterPro" id="IPR005804">
    <property type="entry name" value="FA_desaturase_dom"/>
</dbReference>
<sequence length="342" mass="39328">MALNTNNVNTLELKNNISPPAYSERRHTIIWVNVIVGSIMHLIALYGLFLVFTKAHYLTSLQIVILYVVGEVGITAGLHRLWTHRAYKAKWPLRLILMISSTLAFQGTIYQWSRDHRVHHKHSDTIADPHNINNGFFFAHYGWLMCKKYPEVTEKGALIDMDDILNDPIAQFQRKHIRSLVTLLAVILPTIIPMILWKESFICSFSVNMFRYFFNLHLTLCVNSVAHILGNKPYNKNIHPVENKLLSFFVMGEAFHNYHHSFPWDYKTAELGGSTFNISALIIEQCAKIGWAYDLKTTSPAMVKNRCLKSGDGSHQIWGWGDKDQSPEDLKEATITYRKVNK</sequence>
<evidence type="ECO:0000256" key="10">
    <source>
        <dbReference type="ARBA" id="ARBA00023098"/>
    </source>
</evidence>
<dbReference type="Pfam" id="PF00487">
    <property type="entry name" value="FA_desaturase"/>
    <property type="match status" value="1"/>
</dbReference>
<dbReference type="PROSITE" id="PS00476">
    <property type="entry name" value="FATTY_ACID_DESATUR_1"/>
    <property type="match status" value="1"/>
</dbReference>
<keyword evidence="17" id="KW-1185">Reference proteome</keyword>
<dbReference type="GO" id="GO:0005789">
    <property type="term" value="C:endoplasmic reticulum membrane"/>
    <property type="evidence" value="ECO:0007669"/>
    <property type="project" value="TreeGrafter"/>
</dbReference>
<organism evidence="16 17">
    <name type="scientific">Henosepilachna vigintioctopunctata</name>
    <dbReference type="NCBI Taxonomy" id="420089"/>
    <lineage>
        <taxon>Eukaryota</taxon>
        <taxon>Metazoa</taxon>
        <taxon>Ecdysozoa</taxon>
        <taxon>Arthropoda</taxon>
        <taxon>Hexapoda</taxon>
        <taxon>Insecta</taxon>
        <taxon>Pterygota</taxon>
        <taxon>Neoptera</taxon>
        <taxon>Endopterygota</taxon>
        <taxon>Coleoptera</taxon>
        <taxon>Polyphaga</taxon>
        <taxon>Cucujiformia</taxon>
        <taxon>Coccinelloidea</taxon>
        <taxon>Coccinellidae</taxon>
        <taxon>Epilachninae</taxon>
        <taxon>Epilachnini</taxon>
        <taxon>Henosepilachna</taxon>
    </lineage>
</organism>
<comment type="subcellular location">
    <subcellularLocation>
        <location evidence="1">Membrane</location>
        <topology evidence="1">Multi-pass membrane protein</topology>
    </subcellularLocation>
</comment>
<evidence type="ECO:0000256" key="4">
    <source>
        <dbReference type="ARBA" id="ARBA00022692"/>
    </source>
</evidence>
<proteinExistence type="inferred from homology"/>
<keyword evidence="10" id="KW-0443">Lipid metabolism</keyword>
<dbReference type="EMBL" id="JARQZJ010000094">
    <property type="protein sequence ID" value="KAK9884967.1"/>
    <property type="molecule type" value="Genomic_DNA"/>
</dbReference>
<dbReference type="PANTHER" id="PTHR11351:SF31">
    <property type="entry name" value="DESATURASE 1, ISOFORM A-RELATED"/>
    <property type="match status" value="1"/>
</dbReference>
<keyword evidence="11 14" id="KW-0472">Membrane</keyword>
<name>A0AAW1UN57_9CUCU</name>
<dbReference type="PRINTS" id="PR00075">
    <property type="entry name" value="FACDDSATRASE"/>
</dbReference>
<dbReference type="InterPro" id="IPR001522">
    <property type="entry name" value="FADS-1_CS"/>
</dbReference>
<dbReference type="InterPro" id="IPR015876">
    <property type="entry name" value="Acyl-CoA_DS"/>
</dbReference>
<evidence type="ECO:0000256" key="14">
    <source>
        <dbReference type="SAM" id="Phobius"/>
    </source>
</evidence>
<evidence type="ECO:0000259" key="15">
    <source>
        <dbReference type="Pfam" id="PF00487"/>
    </source>
</evidence>
<feature type="transmembrane region" description="Helical" evidence="14">
    <location>
        <begin position="29"/>
        <end position="52"/>
    </location>
</feature>
<gene>
    <name evidence="16" type="ORF">WA026_009203</name>
</gene>
<comment type="similarity">
    <text evidence="2 13">Belongs to the fatty acid desaturase type 1 family.</text>
</comment>